<dbReference type="RefSeq" id="WP_092940214.1">
    <property type="nucleotide sequence ID" value="NZ_FONX01000010.1"/>
</dbReference>
<gene>
    <name evidence="2" type="ORF">SAMN04489711_11033</name>
</gene>
<keyword evidence="3" id="KW-1185">Reference proteome</keyword>
<dbReference type="PROSITE" id="PS51318">
    <property type="entry name" value="TAT"/>
    <property type="match status" value="1"/>
</dbReference>
<reference evidence="3" key="1">
    <citation type="submission" date="2016-10" db="EMBL/GenBank/DDBJ databases">
        <authorList>
            <person name="Varghese N."/>
            <person name="Submissions S."/>
        </authorList>
    </citation>
    <scope>NUCLEOTIDE SEQUENCE [LARGE SCALE GENOMIC DNA]</scope>
    <source>
        <strain evidence="3">DSM 27981</strain>
    </source>
</reference>
<dbReference type="STRING" id="1177982.SAMN04489711_11033"/>
<dbReference type="AlphaFoldDB" id="A0A1I2FCR5"/>
<accession>A0A1I2FCR5</accession>
<evidence type="ECO:0000313" key="3">
    <source>
        <dbReference type="Proteomes" id="UP000199119"/>
    </source>
</evidence>
<evidence type="ECO:0000313" key="2">
    <source>
        <dbReference type="EMBL" id="SFF02311.1"/>
    </source>
</evidence>
<dbReference type="OrthoDB" id="5292580at2"/>
<evidence type="ECO:0000256" key="1">
    <source>
        <dbReference type="SAM" id="SignalP"/>
    </source>
</evidence>
<feature type="chain" id="PRO_5011572149" description="DUF4197 domain-containing protein" evidence="1">
    <location>
        <begin position="21"/>
        <end position="220"/>
    </location>
</feature>
<dbReference type="Pfam" id="PF13852">
    <property type="entry name" value="DUF4197"/>
    <property type="match status" value="1"/>
</dbReference>
<sequence>MTSRFSFWRALGATATLACAALAAQPAAAQAPSFGIKPLLAQASDAALDKLSQPGAFSADSAIRIGLPGAAGHGGVGKLLDLAQQSGLSGNLDAALNRAAEQAAAQAKPIFRAAIDRATLNDAIDIARGGSTGATDYLRKSTGAQVTSQLKPLVRNALQASGVLQKTAQLSALGFDEARLSDYVAGKTADGIFTYVGREETRMRQDPIGTGTQLLKGLGF</sequence>
<name>A0A1I2FCR5_9BURK</name>
<organism evidence="2 3">
    <name type="scientific">Paracidovorax wautersii</name>
    <dbReference type="NCBI Taxonomy" id="1177982"/>
    <lineage>
        <taxon>Bacteria</taxon>
        <taxon>Pseudomonadati</taxon>
        <taxon>Pseudomonadota</taxon>
        <taxon>Betaproteobacteria</taxon>
        <taxon>Burkholderiales</taxon>
        <taxon>Comamonadaceae</taxon>
        <taxon>Paracidovorax</taxon>
    </lineage>
</organism>
<evidence type="ECO:0008006" key="4">
    <source>
        <dbReference type="Google" id="ProtNLM"/>
    </source>
</evidence>
<proteinExistence type="predicted"/>
<dbReference type="InterPro" id="IPR025245">
    <property type="entry name" value="DUF4197"/>
</dbReference>
<dbReference type="Proteomes" id="UP000199119">
    <property type="component" value="Unassembled WGS sequence"/>
</dbReference>
<keyword evidence="1" id="KW-0732">Signal</keyword>
<dbReference type="InterPro" id="IPR006311">
    <property type="entry name" value="TAT_signal"/>
</dbReference>
<protein>
    <recommendedName>
        <fullName evidence="4">DUF4197 domain-containing protein</fullName>
    </recommendedName>
</protein>
<feature type="signal peptide" evidence="1">
    <location>
        <begin position="1"/>
        <end position="20"/>
    </location>
</feature>
<dbReference type="EMBL" id="FONX01000010">
    <property type="protein sequence ID" value="SFF02311.1"/>
    <property type="molecule type" value="Genomic_DNA"/>
</dbReference>